<dbReference type="InterPro" id="IPR003593">
    <property type="entry name" value="AAA+_ATPase"/>
</dbReference>
<dbReference type="CDD" id="cd03230">
    <property type="entry name" value="ABC_DR_subfamily_A"/>
    <property type="match status" value="1"/>
</dbReference>
<dbReference type="InterPro" id="IPR027417">
    <property type="entry name" value="P-loop_NTPase"/>
</dbReference>
<comment type="caution">
    <text evidence="5">The sequence shown here is derived from an EMBL/GenBank/DDBJ whole genome shotgun (WGS) entry which is preliminary data.</text>
</comment>
<evidence type="ECO:0000259" key="4">
    <source>
        <dbReference type="PROSITE" id="PS50893"/>
    </source>
</evidence>
<evidence type="ECO:0000256" key="1">
    <source>
        <dbReference type="ARBA" id="ARBA00022448"/>
    </source>
</evidence>
<dbReference type="InterPro" id="IPR003439">
    <property type="entry name" value="ABC_transporter-like_ATP-bd"/>
</dbReference>
<keyword evidence="2" id="KW-0547">Nucleotide-binding</keyword>
<feature type="domain" description="ABC transporter" evidence="4">
    <location>
        <begin position="31"/>
        <end position="260"/>
    </location>
</feature>
<dbReference type="PANTHER" id="PTHR42939">
    <property type="entry name" value="ABC TRANSPORTER ATP-BINDING PROTEIN ALBC-RELATED"/>
    <property type="match status" value="1"/>
</dbReference>
<dbReference type="SMART" id="SM00382">
    <property type="entry name" value="AAA"/>
    <property type="match status" value="1"/>
</dbReference>
<dbReference type="SUPFAM" id="SSF52540">
    <property type="entry name" value="P-loop containing nucleoside triphosphate hydrolases"/>
    <property type="match status" value="1"/>
</dbReference>
<keyword evidence="1" id="KW-0813">Transport</keyword>
<dbReference type="PANTHER" id="PTHR42939:SF1">
    <property type="entry name" value="ABC TRANSPORTER ATP-BINDING PROTEIN ALBC-RELATED"/>
    <property type="match status" value="1"/>
</dbReference>
<gene>
    <name evidence="5" type="ORF">PALI_a0290</name>
</gene>
<name>A0ABR9DXK2_9GAMM</name>
<evidence type="ECO:0000256" key="3">
    <source>
        <dbReference type="ARBA" id="ARBA00022840"/>
    </source>
</evidence>
<evidence type="ECO:0000313" key="5">
    <source>
        <dbReference type="EMBL" id="MBE0359086.1"/>
    </source>
</evidence>
<evidence type="ECO:0000256" key="2">
    <source>
        <dbReference type="ARBA" id="ARBA00022741"/>
    </source>
</evidence>
<dbReference type="Gene3D" id="3.40.50.300">
    <property type="entry name" value="P-loop containing nucleotide triphosphate hydrolases"/>
    <property type="match status" value="1"/>
</dbReference>
<organism evidence="5 6">
    <name type="scientific">Pseudoalteromonas aliena SW19</name>
    <dbReference type="NCBI Taxonomy" id="1314866"/>
    <lineage>
        <taxon>Bacteria</taxon>
        <taxon>Pseudomonadati</taxon>
        <taxon>Pseudomonadota</taxon>
        <taxon>Gammaproteobacteria</taxon>
        <taxon>Alteromonadales</taxon>
        <taxon>Pseudoalteromonadaceae</taxon>
        <taxon>Pseudoalteromonas</taxon>
    </lineage>
</organism>
<dbReference type="GO" id="GO:0005524">
    <property type="term" value="F:ATP binding"/>
    <property type="evidence" value="ECO:0007669"/>
    <property type="project" value="UniProtKB-KW"/>
</dbReference>
<keyword evidence="6" id="KW-1185">Reference proteome</keyword>
<dbReference type="Pfam" id="PF00005">
    <property type="entry name" value="ABC_tran"/>
    <property type="match status" value="1"/>
</dbReference>
<dbReference type="EMBL" id="AQGU01000025">
    <property type="protein sequence ID" value="MBE0359086.1"/>
    <property type="molecule type" value="Genomic_DNA"/>
</dbReference>
<evidence type="ECO:0000313" key="6">
    <source>
        <dbReference type="Proteomes" id="UP000648482"/>
    </source>
</evidence>
<dbReference type="PROSITE" id="PS50893">
    <property type="entry name" value="ABC_TRANSPORTER_2"/>
    <property type="match status" value="1"/>
</dbReference>
<keyword evidence="3 5" id="KW-0067">ATP-binding</keyword>
<sequence length="264" mass="28766">MTAVNKITSIELQTVKPQVSTTQIDKAQSIIEVSSLNFSIKNKVILKDLNFTVNKGEIYALLGGNGAGKSTTLKTLLGFNKPTDGSVKVAGKEVTQALDFVRGKTAYLPESATLYPHLTARENVEYFLSLADIKKTDEQINAAFIRVDLQQDAWDRHMQTYSKGMRQKTAIALAILREAPIFLLDEPTSGLDPVAIDEFNQLVRELALTGATILMVTHDVYGACQVANRIGLLSAGELVGEFDAPQNGRIDTEQVHAAFAQRGA</sequence>
<dbReference type="Proteomes" id="UP000648482">
    <property type="component" value="Unassembled WGS sequence"/>
</dbReference>
<protein>
    <submittedName>
        <fullName evidence="5">ABC-2 type transport system ATP-binding protein</fullName>
    </submittedName>
</protein>
<dbReference type="InterPro" id="IPR051782">
    <property type="entry name" value="ABC_Transporter_VariousFunc"/>
</dbReference>
<accession>A0ABR9DXK2</accession>
<reference evidence="5 6" key="1">
    <citation type="submission" date="2015-06" db="EMBL/GenBank/DDBJ databases">
        <title>Genome sequence of Pseudoalteromonas aliena.</title>
        <authorList>
            <person name="Xie B.-B."/>
            <person name="Rong J.-C."/>
            <person name="Qin Q.-L."/>
            <person name="Zhang Y.-Z."/>
        </authorList>
    </citation>
    <scope>NUCLEOTIDE SEQUENCE [LARGE SCALE GENOMIC DNA]</scope>
    <source>
        <strain evidence="5 6">SW19</strain>
    </source>
</reference>
<proteinExistence type="predicted"/>